<keyword evidence="4" id="KW-0732">Signal</keyword>
<organism evidence="5 6">
    <name type="scientific">Dyadobacter jejuensis</name>
    <dbReference type="NCBI Taxonomy" id="1082580"/>
    <lineage>
        <taxon>Bacteria</taxon>
        <taxon>Pseudomonadati</taxon>
        <taxon>Bacteroidota</taxon>
        <taxon>Cytophagia</taxon>
        <taxon>Cytophagales</taxon>
        <taxon>Spirosomataceae</taxon>
        <taxon>Dyadobacter</taxon>
    </lineage>
</organism>
<sequence length="173" mass="19896">MYQFLALFFLVAFPALAQQPPSDPFIKDELLRWENARNYTLAVVEALPESEFGFKPVAEEMDFSAQIVHLSDNILWLTSKFIAQKPASFSAKDYNGKGKKELIQLVNQTFDYAQASFASFPADKLSEEVDFAGQKMTRRRIFFLINDHLTHHRAQMIVYLRLQGIAPPKYVGW</sequence>
<feature type="binding site" evidence="3">
    <location>
        <position position="148"/>
    </location>
    <ligand>
        <name>a divalent metal cation</name>
        <dbReference type="ChEBI" id="CHEBI:60240"/>
    </ligand>
</feature>
<dbReference type="AlphaFoldDB" id="A0A316AMZ2"/>
<evidence type="ECO:0000256" key="2">
    <source>
        <dbReference type="ARBA" id="ARBA00022723"/>
    </source>
</evidence>
<dbReference type="SUPFAM" id="SSF109854">
    <property type="entry name" value="DinB/YfiT-like putative metalloenzymes"/>
    <property type="match status" value="1"/>
</dbReference>
<evidence type="ECO:0000256" key="1">
    <source>
        <dbReference type="ARBA" id="ARBA00008635"/>
    </source>
</evidence>
<keyword evidence="2 3" id="KW-0479">Metal-binding</keyword>
<evidence type="ECO:0000256" key="4">
    <source>
        <dbReference type="SAM" id="SignalP"/>
    </source>
</evidence>
<dbReference type="Pfam" id="PF05163">
    <property type="entry name" value="DinB"/>
    <property type="match status" value="1"/>
</dbReference>
<comment type="similarity">
    <text evidence="1">Belongs to the DinB family.</text>
</comment>
<feature type="chain" id="PRO_5016403554" evidence="4">
    <location>
        <begin position="18"/>
        <end position="173"/>
    </location>
</feature>
<dbReference type="InterPro" id="IPR034660">
    <property type="entry name" value="DinB/YfiT-like"/>
</dbReference>
<dbReference type="EMBL" id="QGDT01000004">
    <property type="protein sequence ID" value="PWJ58474.1"/>
    <property type="molecule type" value="Genomic_DNA"/>
</dbReference>
<keyword evidence="6" id="KW-1185">Reference proteome</keyword>
<feature type="signal peptide" evidence="4">
    <location>
        <begin position="1"/>
        <end position="17"/>
    </location>
</feature>
<feature type="binding site" evidence="3">
    <location>
        <position position="69"/>
    </location>
    <ligand>
        <name>a divalent metal cation</name>
        <dbReference type="ChEBI" id="CHEBI:60240"/>
    </ligand>
</feature>
<proteinExistence type="inferred from homology"/>
<protein>
    <submittedName>
        <fullName evidence="5">Putative damage-inducible protein DinB</fullName>
    </submittedName>
</protein>
<dbReference type="GO" id="GO:0046872">
    <property type="term" value="F:metal ion binding"/>
    <property type="evidence" value="ECO:0007669"/>
    <property type="project" value="UniProtKB-KW"/>
</dbReference>
<evidence type="ECO:0000313" key="6">
    <source>
        <dbReference type="Proteomes" id="UP000245880"/>
    </source>
</evidence>
<evidence type="ECO:0000313" key="5">
    <source>
        <dbReference type="EMBL" id="PWJ58474.1"/>
    </source>
</evidence>
<dbReference type="InterPro" id="IPR007837">
    <property type="entry name" value="DinB"/>
</dbReference>
<reference evidence="5 6" key="1">
    <citation type="submission" date="2018-03" db="EMBL/GenBank/DDBJ databases">
        <title>Genomic Encyclopedia of Archaeal and Bacterial Type Strains, Phase II (KMG-II): from individual species to whole genera.</title>
        <authorList>
            <person name="Goeker M."/>
        </authorList>
    </citation>
    <scope>NUCLEOTIDE SEQUENCE [LARGE SCALE GENOMIC DNA]</scope>
    <source>
        <strain evidence="5 6">DSM 100346</strain>
    </source>
</reference>
<dbReference type="Gene3D" id="1.20.120.450">
    <property type="entry name" value="dinb family like domain"/>
    <property type="match status" value="1"/>
</dbReference>
<accession>A0A316AMZ2</accession>
<dbReference type="Proteomes" id="UP000245880">
    <property type="component" value="Unassembled WGS sequence"/>
</dbReference>
<name>A0A316AMZ2_9BACT</name>
<feature type="binding site" evidence="3">
    <location>
        <position position="152"/>
    </location>
    <ligand>
        <name>a divalent metal cation</name>
        <dbReference type="ChEBI" id="CHEBI:60240"/>
    </ligand>
</feature>
<comment type="caution">
    <text evidence="5">The sequence shown here is derived from an EMBL/GenBank/DDBJ whole genome shotgun (WGS) entry which is preliminary data.</text>
</comment>
<gene>
    <name evidence="5" type="ORF">CLV98_104334</name>
</gene>
<evidence type="ECO:0000256" key="3">
    <source>
        <dbReference type="PIRSR" id="PIRSR607837-1"/>
    </source>
</evidence>